<evidence type="ECO:0000256" key="2">
    <source>
        <dbReference type="ARBA" id="ARBA00022833"/>
    </source>
</evidence>
<dbReference type="PANTHER" id="PTHR11079:SF179">
    <property type="entry name" value="TRNA(ADENINE(34)) DEAMINASE, CHLOROPLASTIC"/>
    <property type="match status" value="1"/>
</dbReference>
<dbReference type="Pfam" id="PF00383">
    <property type="entry name" value="dCMP_cyt_deam_1"/>
    <property type="match status" value="1"/>
</dbReference>
<comment type="caution">
    <text evidence="4">The sequence shown here is derived from an EMBL/GenBank/DDBJ whole genome shotgun (WGS) entry which is preliminary data.</text>
</comment>
<dbReference type="PROSITE" id="PS00903">
    <property type="entry name" value="CYT_DCMP_DEAMINASES_1"/>
    <property type="match status" value="1"/>
</dbReference>
<sequence length="151" mass="17365">MNSQIDIYTNLLLKLSKKALALDELPISAIIVNPVTKKVISACINQTKKNLILHAEINAILKASKLTNSNRLDKFDLYCSLEPCAMCTSAISFSRIRRVYFCLEDKKSGGFINGPKLIYSKNLHYKPKFYYGFKENIFLDLMKNFFKKKRN</sequence>
<gene>
    <name evidence="4" type="ORF">EBX29_01330</name>
</gene>
<dbReference type="CDD" id="cd01285">
    <property type="entry name" value="nucleoside_deaminase"/>
    <property type="match status" value="1"/>
</dbReference>
<proteinExistence type="predicted"/>
<dbReference type="Gene3D" id="3.40.140.10">
    <property type="entry name" value="Cytidine Deaminase, domain 2"/>
    <property type="match status" value="1"/>
</dbReference>
<organism evidence="4 5">
    <name type="scientific">Candidatus Fonsibacter lacus</name>
    <dbReference type="NCBI Taxonomy" id="2576439"/>
    <lineage>
        <taxon>Bacteria</taxon>
        <taxon>Pseudomonadati</taxon>
        <taxon>Pseudomonadota</taxon>
        <taxon>Alphaproteobacteria</taxon>
        <taxon>Candidatus Pelagibacterales</taxon>
        <taxon>Candidatus Pelagibacterales incertae sedis</taxon>
        <taxon>Candidatus Fonsibacter</taxon>
    </lineage>
</organism>
<evidence type="ECO:0000313" key="5">
    <source>
        <dbReference type="Proteomes" id="UP000699985"/>
    </source>
</evidence>
<dbReference type="InterPro" id="IPR016192">
    <property type="entry name" value="APOBEC/CMP_deaminase_Zn-bd"/>
</dbReference>
<dbReference type="PANTHER" id="PTHR11079">
    <property type="entry name" value="CYTOSINE DEAMINASE FAMILY MEMBER"/>
    <property type="match status" value="1"/>
</dbReference>
<keyword evidence="2" id="KW-0862">Zinc</keyword>
<dbReference type="InterPro" id="IPR002125">
    <property type="entry name" value="CMP_dCMP_dom"/>
</dbReference>
<dbReference type="Proteomes" id="UP000699985">
    <property type="component" value="Unassembled WGS sequence"/>
</dbReference>
<evidence type="ECO:0000259" key="3">
    <source>
        <dbReference type="PROSITE" id="PS51747"/>
    </source>
</evidence>
<accession>A0A966M1M2</accession>
<feature type="domain" description="CMP/dCMP-type deaminase" evidence="3">
    <location>
        <begin position="3"/>
        <end position="114"/>
    </location>
</feature>
<keyword evidence="1" id="KW-0479">Metal-binding</keyword>
<name>A0A966M1M2_9PROT</name>
<evidence type="ECO:0000256" key="1">
    <source>
        <dbReference type="ARBA" id="ARBA00022723"/>
    </source>
</evidence>
<dbReference type="GO" id="GO:0016787">
    <property type="term" value="F:hydrolase activity"/>
    <property type="evidence" value="ECO:0007669"/>
    <property type="project" value="InterPro"/>
</dbReference>
<dbReference type="EMBL" id="RGMI01000037">
    <property type="protein sequence ID" value="NCU50405.1"/>
    <property type="molecule type" value="Genomic_DNA"/>
</dbReference>
<dbReference type="AlphaFoldDB" id="A0A966M1M2"/>
<dbReference type="GO" id="GO:0008270">
    <property type="term" value="F:zinc ion binding"/>
    <property type="evidence" value="ECO:0007669"/>
    <property type="project" value="InterPro"/>
</dbReference>
<protein>
    <submittedName>
        <fullName evidence="4">Nucleoside deaminase</fullName>
    </submittedName>
</protein>
<reference evidence="4" key="1">
    <citation type="submission" date="2018-10" db="EMBL/GenBank/DDBJ databases">
        <title>Iterative Subtractive Binning of Freshwater Chronoseries Metagenomes Recovers Nearly Complete Genomes from over Four Hundred Novel Species.</title>
        <authorList>
            <person name="Rodriguez-R L.M."/>
            <person name="Tsementzi D."/>
            <person name="Luo C."/>
            <person name="Konstantinidis K.T."/>
        </authorList>
    </citation>
    <scope>NUCLEOTIDE SEQUENCE</scope>
    <source>
        <strain evidence="4">WB8_1A_003</strain>
    </source>
</reference>
<dbReference type="PROSITE" id="PS51747">
    <property type="entry name" value="CYT_DCMP_DEAMINASES_2"/>
    <property type="match status" value="1"/>
</dbReference>
<dbReference type="SUPFAM" id="SSF53927">
    <property type="entry name" value="Cytidine deaminase-like"/>
    <property type="match status" value="1"/>
</dbReference>
<evidence type="ECO:0000313" key="4">
    <source>
        <dbReference type="EMBL" id="NCU50405.1"/>
    </source>
</evidence>
<dbReference type="InterPro" id="IPR016193">
    <property type="entry name" value="Cytidine_deaminase-like"/>
</dbReference>